<proteinExistence type="predicted"/>
<feature type="non-terminal residue" evidence="2">
    <location>
        <position position="1"/>
    </location>
</feature>
<feature type="region of interest" description="Disordered" evidence="1">
    <location>
        <begin position="1"/>
        <end position="33"/>
    </location>
</feature>
<dbReference type="RefSeq" id="XP_040722253.1">
    <property type="nucleotide sequence ID" value="XM_040867194.1"/>
</dbReference>
<keyword evidence="3" id="KW-1185">Reference proteome</keyword>
<dbReference type="AlphaFoldDB" id="A0A1Y2EU85"/>
<feature type="non-terminal residue" evidence="2">
    <location>
        <position position="64"/>
    </location>
</feature>
<evidence type="ECO:0000313" key="2">
    <source>
        <dbReference type="EMBL" id="ORY75141.1"/>
    </source>
</evidence>
<dbReference type="OrthoDB" id="3722922at2759"/>
<evidence type="ECO:0000256" key="1">
    <source>
        <dbReference type="SAM" id="MobiDB-lite"/>
    </source>
</evidence>
<evidence type="ECO:0000313" key="3">
    <source>
        <dbReference type="Proteomes" id="UP000193685"/>
    </source>
</evidence>
<dbReference type="GeneID" id="63783793"/>
<protein>
    <submittedName>
        <fullName evidence="2">Uncharacterized protein</fullName>
    </submittedName>
</protein>
<comment type="caution">
    <text evidence="2">The sequence shown here is derived from an EMBL/GenBank/DDBJ whole genome shotgun (WGS) entry which is preliminary data.</text>
</comment>
<accession>A0A1Y2EU85</accession>
<organism evidence="2 3">
    <name type="scientific">Protomyces lactucae-debilis</name>
    <dbReference type="NCBI Taxonomy" id="2754530"/>
    <lineage>
        <taxon>Eukaryota</taxon>
        <taxon>Fungi</taxon>
        <taxon>Dikarya</taxon>
        <taxon>Ascomycota</taxon>
        <taxon>Taphrinomycotina</taxon>
        <taxon>Taphrinomycetes</taxon>
        <taxon>Taphrinales</taxon>
        <taxon>Protomycetaceae</taxon>
        <taxon>Protomyces</taxon>
    </lineage>
</organism>
<gene>
    <name evidence="2" type="ORF">BCR37DRAFT_335673</name>
</gene>
<dbReference type="EMBL" id="MCFI01000027">
    <property type="protein sequence ID" value="ORY75141.1"/>
    <property type="molecule type" value="Genomic_DNA"/>
</dbReference>
<sequence length="64" mass="7022">CDSNENLASRLPPMTGGSWKKSPVQTSWMPPQGFSFLRSTRARDSSLSNKPASIMEISSMMSTL</sequence>
<dbReference type="Proteomes" id="UP000193685">
    <property type="component" value="Unassembled WGS sequence"/>
</dbReference>
<reference evidence="2 3" key="1">
    <citation type="submission" date="2016-07" db="EMBL/GenBank/DDBJ databases">
        <title>Pervasive Adenine N6-methylation of Active Genes in Fungi.</title>
        <authorList>
            <consortium name="DOE Joint Genome Institute"/>
            <person name="Mondo S.J."/>
            <person name="Dannebaum R.O."/>
            <person name="Kuo R.C."/>
            <person name="Labutti K."/>
            <person name="Haridas S."/>
            <person name="Kuo A."/>
            <person name="Salamov A."/>
            <person name="Ahrendt S.R."/>
            <person name="Lipzen A."/>
            <person name="Sullivan W."/>
            <person name="Andreopoulos W.B."/>
            <person name="Clum A."/>
            <person name="Lindquist E."/>
            <person name="Daum C."/>
            <person name="Ramamoorthy G.K."/>
            <person name="Gryganskyi A."/>
            <person name="Culley D."/>
            <person name="Magnuson J.K."/>
            <person name="James T.Y."/>
            <person name="O'Malley M.A."/>
            <person name="Stajich J.E."/>
            <person name="Spatafora J.W."/>
            <person name="Visel A."/>
            <person name="Grigoriev I.V."/>
        </authorList>
    </citation>
    <scope>NUCLEOTIDE SEQUENCE [LARGE SCALE GENOMIC DNA]</scope>
    <source>
        <strain evidence="2 3">12-1054</strain>
    </source>
</reference>
<name>A0A1Y2EU85_PROLT</name>